<dbReference type="AlphaFoldDB" id="A0A5S6QVT0"/>
<reference evidence="8" key="1">
    <citation type="submission" date="2019-12" db="UniProtKB">
        <authorList>
            <consortium name="WormBaseParasite"/>
        </authorList>
    </citation>
    <scope>IDENTIFICATION</scope>
</reference>
<evidence type="ECO:0000256" key="3">
    <source>
        <dbReference type="ARBA" id="ARBA00006179"/>
    </source>
</evidence>
<dbReference type="InterPro" id="IPR016435">
    <property type="entry name" value="DPH1/DPH2"/>
</dbReference>
<dbReference type="UniPathway" id="UPA00559"/>
<evidence type="ECO:0000313" key="8">
    <source>
        <dbReference type="WBParaSite" id="TMUE_3000011516.1"/>
    </source>
</evidence>
<dbReference type="FunFam" id="3.40.50.11860:FF:000001">
    <property type="entry name" value="2-(3-amino-3-carboxypropyl)histidine synthase subunit 2"/>
    <property type="match status" value="1"/>
</dbReference>
<comment type="cofactor">
    <cofactor evidence="1">
        <name>[4Fe-4S] cluster</name>
        <dbReference type="ChEBI" id="CHEBI:49883"/>
    </cofactor>
</comment>
<dbReference type="GO" id="GO:0046872">
    <property type="term" value="F:metal ion binding"/>
    <property type="evidence" value="ECO:0007669"/>
    <property type="project" value="UniProtKB-KW"/>
</dbReference>
<comment type="pathway">
    <text evidence="2">Protein modification; peptidyl-diphthamide biosynthesis.</text>
</comment>
<protein>
    <submittedName>
        <fullName evidence="8">Uncharacterized protein</fullName>
    </submittedName>
</protein>
<name>A0A5S6QVT0_TRIMR</name>
<keyword evidence="4" id="KW-0479">Metal-binding</keyword>
<dbReference type="InterPro" id="IPR042265">
    <property type="entry name" value="DPH1/DPH2_3"/>
</dbReference>
<dbReference type="GO" id="GO:0090560">
    <property type="term" value="F:2-(3-amino-3-carboxypropyl)histidine synthase activity"/>
    <property type="evidence" value="ECO:0007669"/>
    <property type="project" value="InterPro"/>
</dbReference>
<dbReference type="Proteomes" id="UP000046395">
    <property type="component" value="Unassembled WGS sequence"/>
</dbReference>
<keyword evidence="6" id="KW-0411">Iron-sulfur</keyword>
<evidence type="ECO:0000313" key="7">
    <source>
        <dbReference type="Proteomes" id="UP000046395"/>
    </source>
</evidence>
<keyword evidence="7" id="KW-1185">Reference proteome</keyword>
<dbReference type="Gene3D" id="3.40.50.11840">
    <property type="entry name" value="Diphthamide synthesis DPH1/DPH2 domain 1"/>
    <property type="match status" value="1"/>
</dbReference>
<proteinExistence type="inferred from homology"/>
<dbReference type="NCBIfam" id="TIGR00322">
    <property type="entry name" value="diphth2_R"/>
    <property type="match status" value="1"/>
</dbReference>
<dbReference type="Pfam" id="PF01866">
    <property type="entry name" value="Diphthamide_syn"/>
    <property type="match status" value="1"/>
</dbReference>
<sequence length="420" mass="47373">MECRAYYDIERCVCWIKEHNFTKIALQFSSDFVEDALPIARYLQNLNLTAFIVAESQFSGCCVDESIAEKANCECVVHFGDCCRTATSERIPVLILPRKEPLEIEALRSCLCNTANEVNFNIAELDTVVLDQRYAHLADIISKQFSTAVRTTEVGVALSLPRNSTALFIGSGSARLNLLALQNPTVHIYSYDPRTERICRENIVVNAQLRRRLYLVEKAKLANIVGVLIGSLSMKDRIKWLSRVRERAKFAKKKCYTFGINRVTPAKLANFPEVDIFVYIGCPYASLIDSSEFYKPIISPFEFDIACSQAVTWNPVDGLLTCFASIEKSKQGKNDDCNVSLITGRIEEACNLTLDDEPSGEQKCTAIECQDFRVEKVMNAVSFYNQRSWKGLEDKAIDEQIHPVSKGRDGWAMEYANEPN</sequence>
<dbReference type="GO" id="GO:0017183">
    <property type="term" value="P:protein histidyl modification to diphthamide"/>
    <property type="evidence" value="ECO:0007669"/>
    <property type="project" value="UniProtKB-UniPathway"/>
</dbReference>
<dbReference type="PANTHER" id="PTHR10762:SF2">
    <property type="entry name" value="2-(3-AMINO-3-CARBOXYPROPYL)HISTIDINE SYNTHASE SUBUNIT 2"/>
    <property type="match status" value="1"/>
</dbReference>
<comment type="similarity">
    <text evidence="3">Belongs to the DPH1/DPH2 family. DPH2 subfamily.</text>
</comment>
<dbReference type="STRING" id="70415.A0A5S6QVT0"/>
<evidence type="ECO:0000256" key="5">
    <source>
        <dbReference type="ARBA" id="ARBA00023004"/>
    </source>
</evidence>
<dbReference type="PANTHER" id="PTHR10762">
    <property type="entry name" value="DIPHTHAMIDE BIOSYNTHESIS PROTEIN"/>
    <property type="match status" value="1"/>
</dbReference>
<evidence type="ECO:0000256" key="4">
    <source>
        <dbReference type="ARBA" id="ARBA00022723"/>
    </source>
</evidence>
<accession>A0A5S6QVT0</accession>
<dbReference type="SFLD" id="SFLDS00032">
    <property type="entry name" value="Radical_SAM_3-amino-3-carboxyp"/>
    <property type="match status" value="1"/>
</dbReference>
<evidence type="ECO:0000256" key="6">
    <source>
        <dbReference type="ARBA" id="ARBA00023014"/>
    </source>
</evidence>
<organism evidence="7 8">
    <name type="scientific">Trichuris muris</name>
    <name type="common">Mouse whipworm</name>
    <dbReference type="NCBI Taxonomy" id="70415"/>
    <lineage>
        <taxon>Eukaryota</taxon>
        <taxon>Metazoa</taxon>
        <taxon>Ecdysozoa</taxon>
        <taxon>Nematoda</taxon>
        <taxon>Enoplea</taxon>
        <taxon>Dorylaimia</taxon>
        <taxon>Trichinellida</taxon>
        <taxon>Trichuridae</taxon>
        <taxon>Trichuris</taxon>
    </lineage>
</organism>
<dbReference type="InterPro" id="IPR042263">
    <property type="entry name" value="DPH1/DPH2_1"/>
</dbReference>
<dbReference type="GO" id="GO:0051536">
    <property type="term" value="F:iron-sulfur cluster binding"/>
    <property type="evidence" value="ECO:0007669"/>
    <property type="project" value="UniProtKB-KW"/>
</dbReference>
<evidence type="ECO:0000256" key="1">
    <source>
        <dbReference type="ARBA" id="ARBA00001966"/>
    </source>
</evidence>
<evidence type="ECO:0000256" key="2">
    <source>
        <dbReference type="ARBA" id="ARBA00005156"/>
    </source>
</evidence>
<dbReference type="WBParaSite" id="TMUE_3000011516.1">
    <property type="protein sequence ID" value="TMUE_3000011516.1"/>
    <property type="gene ID" value="WBGene00291172"/>
</dbReference>
<keyword evidence="5" id="KW-0408">Iron</keyword>
<dbReference type="Gene3D" id="3.40.50.11860">
    <property type="entry name" value="Diphthamide synthesis DPH1/DPH2 domain 3"/>
    <property type="match status" value="1"/>
</dbReference>